<name>A0AAE0DEY8_9LECA</name>
<organism evidence="2 3">
    <name type="scientific">Lepraria neglecta</name>
    <dbReference type="NCBI Taxonomy" id="209136"/>
    <lineage>
        <taxon>Eukaryota</taxon>
        <taxon>Fungi</taxon>
        <taxon>Dikarya</taxon>
        <taxon>Ascomycota</taxon>
        <taxon>Pezizomycotina</taxon>
        <taxon>Lecanoromycetes</taxon>
        <taxon>OSLEUM clade</taxon>
        <taxon>Lecanoromycetidae</taxon>
        <taxon>Lecanorales</taxon>
        <taxon>Lecanorineae</taxon>
        <taxon>Stereocaulaceae</taxon>
        <taxon>Lepraria</taxon>
    </lineage>
</organism>
<evidence type="ECO:0000313" key="3">
    <source>
        <dbReference type="Proteomes" id="UP001276659"/>
    </source>
</evidence>
<dbReference type="EMBL" id="JASNWA010000011">
    <property type="protein sequence ID" value="KAK3166645.1"/>
    <property type="molecule type" value="Genomic_DNA"/>
</dbReference>
<evidence type="ECO:0000313" key="2">
    <source>
        <dbReference type="EMBL" id="KAK3166645.1"/>
    </source>
</evidence>
<proteinExistence type="predicted"/>
<sequence length="329" mass="33527">MAAIVMKVAQAAGGSGGAAQQVTSIADAAVHIMDVARDEAAKCKEAARTDNNEFNIRKNFLVNAVNSIMEATCSQYNIVICTNQDHDDFQNLKGQILPMDLLNVEVATGKVVNFEVYVFDTGNYLRHGKWEQDSWWYWGQSKVWHDPAAMHVDFNNAQKKLDATAIKKQQDDDAAKTKAAAAVTAASKSTQAATAKMQAPANAADAPSQAADAAQAQADQAPGGAQAGGAAYPVASLPGGGYPAAPASGGYGAPPADPSLGGSPYGAARGYDAPEPSGGAGGYGAPTSAAPAPGLMDHLANAASAPMMQMFMGGMGSGMGGAPAGQSAY</sequence>
<feature type="region of interest" description="Disordered" evidence="1">
    <location>
        <begin position="196"/>
        <end position="228"/>
    </location>
</feature>
<reference evidence="2" key="1">
    <citation type="submission" date="2022-11" db="EMBL/GenBank/DDBJ databases">
        <title>Chromosomal genome sequence assembly and mating type (MAT) locus characterization of the leprose asexual lichenized fungus Lepraria neglecta (Nyl.) Erichsen.</title>
        <authorList>
            <person name="Allen J.L."/>
            <person name="Pfeffer B."/>
        </authorList>
    </citation>
    <scope>NUCLEOTIDE SEQUENCE</scope>
    <source>
        <strain evidence="2">Allen 5258</strain>
    </source>
</reference>
<dbReference type="AlphaFoldDB" id="A0AAE0DEY8"/>
<keyword evidence="3" id="KW-1185">Reference proteome</keyword>
<dbReference type="Proteomes" id="UP001276659">
    <property type="component" value="Unassembled WGS sequence"/>
</dbReference>
<protein>
    <submittedName>
        <fullName evidence="2">Uncharacterized protein</fullName>
    </submittedName>
</protein>
<comment type="caution">
    <text evidence="2">The sequence shown here is derived from an EMBL/GenBank/DDBJ whole genome shotgun (WGS) entry which is preliminary data.</text>
</comment>
<gene>
    <name evidence="2" type="ORF">OEA41_009770</name>
</gene>
<evidence type="ECO:0000256" key="1">
    <source>
        <dbReference type="SAM" id="MobiDB-lite"/>
    </source>
</evidence>
<feature type="region of interest" description="Disordered" evidence="1">
    <location>
        <begin position="263"/>
        <end position="285"/>
    </location>
</feature>
<accession>A0AAE0DEY8</accession>